<evidence type="ECO:0000313" key="1">
    <source>
        <dbReference type="EMBL" id="SUV45324.1"/>
    </source>
</evidence>
<dbReference type="STRING" id="33044.GCA_900005695_01152"/>
<proteinExistence type="predicted"/>
<sequence>MQQDPIGLNFYNGTGGYVWQLADTMQHDFNESTNTLELQKPTPPTTLNSFAVYPRELNPLAHIQWAKDVQIIKNKPALIGKRQIQPVTVFSTKGAAFGGFDFLTSEALHKGCLVQSLKKIQFNGSLLAADSLLISLSRHGLIQTDQKAFSKDDATALLREPTCCIVDSPIGYLAINQLNGRTIRLHEKTKHLLKQAAIPMRIQYPIEDSIELFVKAGMLRLVKL</sequence>
<dbReference type="EMBL" id="UFTF01000001">
    <property type="protein sequence ID" value="SUV45324.1"/>
    <property type="molecule type" value="Genomic_DNA"/>
</dbReference>
<name>A0A380ZG68_BARDO</name>
<dbReference type="Proteomes" id="UP000254950">
    <property type="component" value="Unassembled WGS sequence"/>
</dbReference>
<evidence type="ECO:0000313" key="2">
    <source>
        <dbReference type="Proteomes" id="UP000254950"/>
    </source>
</evidence>
<gene>
    <name evidence="1" type="ORF">NCTC12862_01052</name>
</gene>
<protein>
    <submittedName>
        <fullName evidence="1">Uncharacterized protein</fullName>
    </submittedName>
</protein>
<dbReference type="OrthoDB" id="7922331at2"/>
<dbReference type="RefSeq" id="WP_004856062.1">
    <property type="nucleotide sequence ID" value="NZ_CACVBH010000012.1"/>
</dbReference>
<accession>A0A380ZG68</accession>
<organism evidence="1 2">
    <name type="scientific">Bartonella doshiae</name>
    <dbReference type="NCBI Taxonomy" id="33044"/>
    <lineage>
        <taxon>Bacteria</taxon>
        <taxon>Pseudomonadati</taxon>
        <taxon>Pseudomonadota</taxon>
        <taxon>Alphaproteobacteria</taxon>
        <taxon>Hyphomicrobiales</taxon>
        <taxon>Bartonellaceae</taxon>
        <taxon>Bartonella</taxon>
    </lineage>
</organism>
<dbReference type="AlphaFoldDB" id="A0A380ZG68"/>
<reference evidence="1 2" key="1">
    <citation type="submission" date="2018-06" db="EMBL/GenBank/DDBJ databases">
        <authorList>
            <consortium name="Pathogen Informatics"/>
            <person name="Doyle S."/>
        </authorList>
    </citation>
    <scope>NUCLEOTIDE SEQUENCE [LARGE SCALE GENOMIC DNA]</scope>
    <source>
        <strain evidence="1 2">NCTC12862</strain>
    </source>
</reference>